<organism evidence="1 2">
    <name type="scientific">Hyella patelloides LEGE 07179</name>
    <dbReference type="NCBI Taxonomy" id="945734"/>
    <lineage>
        <taxon>Bacteria</taxon>
        <taxon>Bacillati</taxon>
        <taxon>Cyanobacteriota</taxon>
        <taxon>Cyanophyceae</taxon>
        <taxon>Pleurocapsales</taxon>
        <taxon>Hyellaceae</taxon>
        <taxon>Hyella</taxon>
    </lineage>
</organism>
<reference evidence="1 2" key="1">
    <citation type="submission" date="2019-01" db="EMBL/GenBank/DDBJ databases">
        <authorList>
            <person name="Brito A."/>
        </authorList>
    </citation>
    <scope>NUCLEOTIDE SEQUENCE [LARGE SCALE GENOMIC DNA]</scope>
    <source>
        <strain evidence="1">1</strain>
    </source>
</reference>
<sequence>MLGNNLLENIREQIQLEFPSVGNNEFDDFIKSRGYHQIKHDNWKSFYTK</sequence>
<keyword evidence="2" id="KW-1185">Reference proteome</keyword>
<evidence type="ECO:0000313" key="1">
    <source>
        <dbReference type="EMBL" id="VEP15384.1"/>
    </source>
</evidence>
<proteinExistence type="predicted"/>
<dbReference type="EMBL" id="CAACVJ010000257">
    <property type="protein sequence ID" value="VEP15384.1"/>
    <property type="molecule type" value="Genomic_DNA"/>
</dbReference>
<dbReference type="Proteomes" id="UP000320055">
    <property type="component" value="Unassembled WGS sequence"/>
</dbReference>
<dbReference type="AlphaFoldDB" id="A0A563VV83"/>
<protein>
    <submittedName>
        <fullName evidence="1">Uncharacterized protein</fullName>
    </submittedName>
</protein>
<gene>
    <name evidence="1" type="ORF">H1P_330033</name>
</gene>
<evidence type="ECO:0000313" key="2">
    <source>
        <dbReference type="Proteomes" id="UP000320055"/>
    </source>
</evidence>
<accession>A0A563VV83</accession>
<name>A0A563VV83_9CYAN</name>